<dbReference type="AlphaFoldDB" id="A0A0E9PAX1"/>
<sequence length="32" mass="3644">MKSAQRSCGLTWRHGLLGRRWCSLYGDVVHLG</sequence>
<organism evidence="1">
    <name type="scientific">Anguilla anguilla</name>
    <name type="common">European freshwater eel</name>
    <name type="synonym">Muraena anguilla</name>
    <dbReference type="NCBI Taxonomy" id="7936"/>
    <lineage>
        <taxon>Eukaryota</taxon>
        <taxon>Metazoa</taxon>
        <taxon>Chordata</taxon>
        <taxon>Craniata</taxon>
        <taxon>Vertebrata</taxon>
        <taxon>Euteleostomi</taxon>
        <taxon>Actinopterygii</taxon>
        <taxon>Neopterygii</taxon>
        <taxon>Teleostei</taxon>
        <taxon>Anguilliformes</taxon>
        <taxon>Anguillidae</taxon>
        <taxon>Anguilla</taxon>
    </lineage>
</organism>
<dbReference type="EMBL" id="GBXM01106913">
    <property type="protein sequence ID" value="JAH01664.1"/>
    <property type="molecule type" value="Transcribed_RNA"/>
</dbReference>
<accession>A0A0E9PAX1</accession>
<reference evidence="1" key="1">
    <citation type="submission" date="2014-11" db="EMBL/GenBank/DDBJ databases">
        <authorList>
            <person name="Amaro Gonzalez C."/>
        </authorList>
    </citation>
    <scope>NUCLEOTIDE SEQUENCE</scope>
</reference>
<name>A0A0E9PAX1_ANGAN</name>
<proteinExistence type="predicted"/>
<evidence type="ECO:0000313" key="1">
    <source>
        <dbReference type="EMBL" id="JAH01664.1"/>
    </source>
</evidence>
<protein>
    <submittedName>
        <fullName evidence="1">Uncharacterized protein</fullName>
    </submittedName>
</protein>
<reference evidence="1" key="2">
    <citation type="journal article" date="2015" name="Fish Shellfish Immunol.">
        <title>Early steps in the European eel (Anguilla anguilla)-Vibrio vulnificus interaction in the gills: Role of the RtxA13 toxin.</title>
        <authorList>
            <person name="Callol A."/>
            <person name="Pajuelo D."/>
            <person name="Ebbesson L."/>
            <person name="Teles M."/>
            <person name="MacKenzie S."/>
            <person name="Amaro C."/>
        </authorList>
    </citation>
    <scope>NUCLEOTIDE SEQUENCE</scope>
</reference>